<comment type="caution">
    <text evidence="4">The sequence shown here is derived from an EMBL/GenBank/DDBJ whole genome shotgun (WGS) entry which is preliminary data.</text>
</comment>
<dbReference type="PANTHER" id="PTHR43514:SF4">
    <property type="entry name" value="ABC TRANSPORTER I FAMILY MEMBER 10"/>
    <property type="match status" value="1"/>
</dbReference>
<proteinExistence type="predicted"/>
<accession>A0A2T2X5Z3</accession>
<name>A0A2T2X5Z3_SULTH</name>
<evidence type="ECO:0000259" key="3">
    <source>
        <dbReference type="PROSITE" id="PS50893"/>
    </source>
</evidence>
<sequence length="347" mass="39766">MACFNRITATGMANVAKRRGHMTLTASFQGHNFLQGEGEWHEGLHAIIGPSGSGKTTLLRLLAGLGETASRIAFNHSVWQDGKRHVPAYQRPICYVPQHPSLIPFRTIRQQIQWVMAESLEPSDLTKWAERLEILSLLDRYPQSLSGGQQQRAAVLRALATRQPVLLLDEALSQVEERIRRQCLQWFRHEPPVPWIFYSTHQLQEALTFSDTITVIVNGQVYSPLLPDQLLKHPPTAEIAWMLGYRGSFRLDDNRHVLLHPARVLIGAHPEQGLVIMAHVDVYPHEHRLRSHWIIKRDQPYREQWEWDLPQYPAIQHADAITLIDPPYVSFELSQKEVPTNVSSIAW</sequence>
<keyword evidence="1" id="KW-0547">Nucleotide-binding</keyword>
<dbReference type="SUPFAM" id="SSF52540">
    <property type="entry name" value="P-loop containing nucleoside triphosphate hydrolases"/>
    <property type="match status" value="1"/>
</dbReference>
<dbReference type="SMART" id="SM00382">
    <property type="entry name" value="AAA"/>
    <property type="match status" value="1"/>
</dbReference>
<dbReference type="InterPro" id="IPR003593">
    <property type="entry name" value="AAA+_ATPase"/>
</dbReference>
<evidence type="ECO:0000313" key="5">
    <source>
        <dbReference type="Proteomes" id="UP000242705"/>
    </source>
</evidence>
<dbReference type="PROSITE" id="PS00211">
    <property type="entry name" value="ABC_TRANSPORTER_1"/>
    <property type="match status" value="1"/>
</dbReference>
<dbReference type="InterPro" id="IPR050334">
    <property type="entry name" value="Molybdenum_import_ModC"/>
</dbReference>
<dbReference type="InterPro" id="IPR027417">
    <property type="entry name" value="P-loop_NTPase"/>
</dbReference>
<dbReference type="InterPro" id="IPR017871">
    <property type="entry name" value="ABC_transporter-like_CS"/>
</dbReference>
<keyword evidence="2" id="KW-0067">ATP-binding</keyword>
<evidence type="ECO:0000256" key="2">
    <source>
        <dbReference type="ARBA" id="ARBA00022840"/>
    </source>
</evidence>
<feature type="domain" description="ABC transporter" evidence="3">
    <location>
        <begin position="10"/>
        <end position="243"/>
    </location>
</feature>
<dbReference type="InterPro" id="IPR003439">
    <property type="entry name" value="ABC_transporter-like_ATP-bd"/>
</dbReference>
<dbReference type="PANTHER" id="PTHR43514">
    <property type="entry name" value="ABC TRANSPORTER I FAMILY MEMBER 10"/>
    <property type="match status" value="1"/>
</dbReference>
<dbReference type="PROSITE" id="PS50893">
    <property type="entry name" value="ABC_TRANSPORTER_2"/>
    <property type="match status" value="1"/>
</dbReference>
<reference evidence="4 5" key="1">
    <citation type="journal article" date="2014" name="BMC Genomics">
        <title>Comparison of environmental and isolate Sulfobacillus genomes reveals diverse carbon, sulfur, nitrogen, and hydrogen metabolisms.</title>
        <authorList>
            <person name="Justice N.B."/>
            <person name="Norman A."/>
            <person name="Brown C.T."/>
            <person name="Singh A."/>
            <person name="Thomas B.C."/>
            <person name="Banfield J.F."/>
        </authorList>
    </citation>
    <scope>NUCLEOTIDE SEQUENCE [LARGE SCALE GENOMIC DNA]</scope>
    <source>
        <strain evidence="4">AMDSBA5</strain>
    </source>
</reference>
<organism evidence="4 5">
    <name type="scientific">Sulfobacillus thermosulfidooxidans</name>
    <dbReference type="NCBI Taxonomy" id="28034"/>
    <lineage>
        <taxon>Bacteria</taxon>
        <taxon>Bacillati</taxon>
        <taxon>Bacillota</taxon>
        <taxon>Clostridia</taxon>
        <taxon>Eubacteriales</taxon>
        <taxon>Clostridiales Family XVII. Incertae Sedis</taxon>
        <taxon>Sulfobacillus</taxon>
    </lineage>
</organism>
<dbReference type="GO" id="GO:0005524">
    <property type="term" value="F:ATP binding"/>
    <property type="evidence" value="ECO:0007669"/>
    <property type="project" value="UniProtKB-KW"/>
</dbReference>
<evidence type="ECO:0000256" key="1">
    <source>
        <dbReference type="ARBA" id="ARBA00022741"/>
    </source>
</evidence>
<protein>
    <recommendedName>
        <fullName evidence="3">ABC transporter domain-containing protein</fullName>
    </recommendedName>
</protein>
<dbReference type="AlphaFoldDB" id="A0A2T2X5Z3"/>
<dbReference type="Pfam" id="PF00005">
    <property type="entry name" value="ABC_tran"/>
    <property type="match status" value="1"/>
</dbReference>
<gene>
    <name evidence="4" type="ORF">C7B47_00980</name>
</gene>
<dbReference type="GO" id="GO:0016887">
    <property type="term" value="F:ATP hydrolysis activity"/>
    <property type="evidence" value="ECO:0007669"/>
    <property type="project" value="InterPro"/>
</dbReference>
<dbReference type="Proteomes" id="UP000242705">
    <property type="component" value="Unassembled WGS sequence"/>
</dbReference>
<dbReference type="Gene3D" id="3.40.50.300">
    <property type="entry name" value="P-loop containing nucleotide triphosphate hydrolases"/>
    <property type="match status" value="1"/>
</dbReference>
<dbReference type="EMBL" id="PXYX01000001">
    <property type="protein sequence ID" value="PSR29914.1"/>
    <property type="molecule type" value="Genomic_DNA"/>
</dbReference>
<evidence type="ECO:0000313" key="4">
    <source>
        <dbReference type="EMBL" id="PSR29914.1"/>
    </source>
</evidence>